<dbReference type="GO" id="GO:0009927">
    <property type="term" value="F:histidine phosphotransfer kinase activity"/>
    <property type="evidence" value="ECO:0007669"/>
    <property type="project" value="TreeGrafter"/>
</dbReference>
<feature type="transmembrane region" description="Helical" evidence="13">
    <location>
        <begin position="23"/>
        <end position="44"/>
    </location>
</feature>
<feature type="domain" description="Response regulatory" evidence="15">
    <location>
        <begin position="715"/>
        <end position="831"/>
    </location>
</feature>
<dbReference type="SMART" id="SM00388">
    <property type="entry name" value="HisKA"/>
    <property type="match status" value="1"/>
</dbReference>
<feature type="transmembrane region" description="Helical" evidence="13">
    <location>
        <begin position="277"/>
        <end position="298"/>
    </location>
</feature>
<keyword evidence="4 11" id="KW-0597">Phosphoprotein</keyword>
<dbReference type="InterPro" id="IPR004358">
    <property type="entry name" value="Sig_transdc_His_kin-like_C"/>
</dbReference>
<dbReference type="CDD" id="cd00082">
    <property type="entry name" value="HisKA"/>
    <property type="match status" value="1"/>
</dbReference>
<feature type="transmembrane region" description="Helical" evidence="13">
    <location>
        <begin position="319"/>
        <end position="339"/>
    </location>
</feature>
<dbReference type="Proteomes" id="UP000275368">
    <property type="component" value="Chromosome"/>
</dbReference>
<evidence type="ECO:0000256" key="5">
    <source>
        <dbReference type="ARBA" id="ARBA00022679"/>
    </source>
</evidence>
<dbReference type="EMBL" id="AP019308">
    <property type="protein sequence ID" value="BBH19046.1"/>
    <property type="molecule type" value="Genomic_DNA"/>
</dbReference>
<evidence type="ECO:0000256" key="4">
    <source>
        <dbReference type="ARBA" id="ARBA00022553"/>
    </source>
</evidence>
<dbReference type="AlphaFoldDB" id="A0A3G9IL43"/>
<dbReference type="GO" id="GO:0005886">
    <property type="term" value="C:plasma membrane"/>
    <property type="evidence" value="ECO:0007669"/>
    <property type="project" value="TreeGrafter"/>
</dbReference>
<dbReference type="SUPFAM" id="SSF47384">
    <property type="entry name" value="Homodimeric domain of signal transducing histidine kinase"/>
    <property type="match status" value="1"/>
</dbReference>
<reference evidence="16 17" key="1">
    <citation type="submission" date="2018-11" db="EMBL/GenBank/DDBJ databases">
        <title>Complete genome sequence of Paenibacillus baekrokdamisoli strain KCTC 33723.</title>
        <authorList>
            <person name="Kang S.W."/>
            <person name="Lee K.C."/>
            <person name="Kim K.K."/>
            <person name="Kim J.S."/>
            <person name="Kim D.S."/>
            <person name="Ko S.H."/>
            <person name="Yang S.H."/>
            <person name="Lee J.S."/>
        </authorList>
    </citation>
    <scope>NUCLEOTIDE SEQUENCE [LARGE SCALE GENOMIC DNA]</scope>
    <source>
        <strain evidence="16 17">KCTC 33723</strain>
    </source>
</reference>
<dbReference type="GO" id="GO:0000155">
    <property type="term" value="F:phosphorelay sensor kinase activity"/>
    <property type="evidence" value="ECO:0007669"/>
    <property type="project" value="InterPro"/>
</dbReference>
<dbReference type="PROSITE" id="PS50110">
    <property type="entry name" value="RESPONSE_REGULATORY"/>
    <property type="match status" value="1"/>
</dbReference>
<dbReference type="InterPro" id="IPR003594">
    <property type="entry name" value="HATPase_dom"/>
</dbReference>
<dbReference type="PRINTS" id="PR00344">
    <property type="entry name" value="BCTRLSENSOR"/>
</dbReference>
<feature type="transmembrane region" description="Helical" evidence="13">
    <location>
        <begin position="219"/>
        <end position="241"/>
    </location>
</feature>
<keyword evidence="6" id="KW-0547">Nucleotide-binding</keyword>
<dbReference type="InterPro" id="IPR011623">
    <property type="entry name" value="7TMR_DISM_rcpt_extracell_dom1"/>
</dbReference>
<proteinExistence type="inferred from homology"/>
<dbReference type="InterPro" id="IPR011006">
    <property type="entry name" value="CheY-like_superfamily"/>
</dbReference>
<dbReference type="InterPro" id="IPR008979">
    <property type="entry name" value="Galactose-bd-like_sf"/>
</dbReference>
<feature type="modified residue" description="4-aspartylphosphate" evidence="11">
    <location>
        <position position="764"/>
    </location>
</feature>
<dbReference type="InterPro" id="IPR003661">
    <property type="entry name" value="HisK_dim/P_dom"/>
</dbReference>
<feature type="region of interest" description="Disordered" evidence="12">
    <location>
        <begin position="673"/>
        <end position="694"/>
    </location>
</feature>
<dbReference type="Pfam" id="PF02518">
    <property type="entry name" value="HATPase_c"/>
    <property type="match status" value="2"/>
</dbReference>
<protein>
    <recommendedName>
        <fullName evidence="10">Circadian input-output histidine kinase CikA</fullName>
        <ecNumber evidence="3">2.7.13.3</ecNumber>
    </recommendedName>
</protein>
<keyword evidence="8" id="KW-0067">ATP-binding</keyword>
<keyword evidence="9" id="KW-0902">Two-component regulatory system</keyword>
<dbReference type="FunFam" id="3.30.565.10:FF:000010">
    <property type="entry name" value="Sensor histidine kinase RcsC"/>
    <property type="match status" value="1"/>
</dbReference>
<dbReference type="Gene3D" id="2.60.120.260">
    <property type="entry name" value="Galactose-binding domain-like"/>
    <property type="match status" value="1"/>
</dbReference>
<comment type="similarity">
    <text evidence="2">In the N-terminal section; belongs to the phytochrome family.</text>
</comment>
<name>A0A3G9IL43_9BACL</name>
<comment type="catalytic activity">
    <reaction evidence="1">
        <text>ATP + protein L-histidine = ADP + protein N-phospho-L-histidine.</text>
        <dbReference type="EC" id="2.7.13.3"/>
    </reaction>
</comment>
<dbReference type="Pfam" id="PF00512">
    <property type="entry name" value="HisKA"/>
    <property type="match status" value="1"/>
</dbReference>
<feature type="compositionally biased region" description="Low complexity" evidence="12">
    <location>
        <begin position="681"/>
        <end position="694"/>
    </location>
</feature>
<keyword evidence="13" id="KW-1133">Transmembrane helix</keyword>
<feature type="domain" description="Histidine kinase" evidence="14">
    <location>
        <begin position="445"/>
        <end position="663"/>
    </location>
</feature>
<evidence type="ECO:0000256" key="12">
    <source>
        <dbReference type="SAM" id="MobiDB-lite"/>
    </source>
</evidence>
<gene>
    <name evidence="16" type="ORF">Back11_03910</name>
</gene>
<dbReference type="Gene3D" id="3.40.50.2300">
    <property type="match status" value="1"/>
</dbReference>
<keyword evidence="17" id="KW-1185">Reference proteome</keyword>
<dbReference type="PROSITE" id="PS50109">
    <property type="entry name" value="HIS_KIN"/>
    <property type="match status" value="1"/>
</dbReference>
<dbReference type="PANTHER" id="PTHR43047">
    <property type="entry name" value="TWO-COMPONENT HISTIDINE PROTEIN KINASE"/>
    <property type="match status" value="1"/>
</dbReference>
<dbReference type="SMART" id="SM00387">
    <property type="entry name" value="HATPase_c"/>
    <property type="match status" value="2"/>
</dbReference>
<evidence type="ECO:0000256" key="1">
    <source>
        <dbReference type="ARBA" id="ARBA00000085"/>
    </source>
</evidence>
<feature type="transmembrane region" description="Helical" evidence="13">
    <location>
        <begin position="370"/>
        <end position="391"/>
    </location>
</feature>
<dbReference type="PANTHER" id="PTHR43047:SF72">
    <property type="entry name" value="OSMOSENSING HISTIDINE PROTEIN KINASE SLN1"/>
    <property type="match status" value="1"/>
</dbReference>
<dbReference type="InterPro" id="IPR001789">
    <property type="entry name" value="Sig_transdc_resp-reg_receiver"/>
</dbReference>
<evidence type="ECO:0000259" key="14">
    <source>
        <dbReference type="PROSITE" id="PS50109"/>
    </source>
</evidence>
<dbReference type="Gene3D" id="1.10.287.130">
    <property type="match status" value="1"/>
</dbReference>
<dbReference type="InterPro" id="IPR036890">
    <property type="entry name" value="HATPase_C_sf"/>
</dbReference>
<keyword evidence="13" id="KW-0812">Transmembrane</keyword>
<keyword evidence="5" id="KW-0808">Transferase</keyword>
<sequence>MGVVKGKMTMNVERIGMMSKRTLLFHIVPFVLLFIGIRVVWIVVEQPPDTPAAIRGELDLRESNLNNDRTVSLGGEWEFYPNRFLMEKANRTDISEEGNKFIQVPGNWGHSLSPLNDSNYGYATYRLRILVDPDDERLFSIRAKGIASSAELYVNGRMLASSSRSVGSVLYSTAFASKDGRIDIVIQAANYVNSQVGGIFDSVKFGTERAVSGEKQFSFAMQFMVLVVLAMHALYAMLIYTFGARQKVLLSFTLLVLSAMFLVLADDDKLLRQWISLSWDWTIKLQILSLAGIGIFMLKFTRELLLGHIPTRIYLPIQWLNTAAVLSVVLLPSSILLLTSSCVEVMMLLSILVLLVLTIRLVLSGVEDAIFLLFGVIAVILSSLGGIVKNLGWFEMGFYPIDLLIAFLSSASFWFKRYIRAAAQTAILSEKLQREDKRKDDFLANVSHELRNPLHGILNIAQSVLDSEKNVLGEKNVQNLDLLVTVGRRMSFMLNDLLDLTLLKEKGIQLQVKAIHVQTVVSGVIDMLRFMTDGKRIRFDNHIPKWFPLVMADESRLIQILFNLLHNAVKYTNEGVITVRAHAEGGQATIFVQDTGIGMEDEQQRKIFEPYEQIDSGMTGGGNGIGLGLSICKQLVELHGGMIKVHSVADIGSTFFFTMKLSSDSSTYWLENDQKEKPETADTADSEAAAASAATNDFREMMRKPLFKDDGDGPTILIVDDDSVNLMVLDNILTVEGCKVVTASSGQEALSVLDSREWDLIISDVMMPNMSGYELTRLIRERFTMSELPILLLTARSRPEDLQTGFLSGANDYVTKPMNAAELKTRVRALTELKHSVRDQLRMEAAWLQAQIKPHFLFNTLNSIAALGDFDTTRMRSLLDVFGRYLKASFDFRNSERLVSLEQELQLVQSYLYIEKERFEDRLQIRWDVDESLMLYIPPLTIQTLVENAVRHGILKRTHGGEIQIRVARIPGGAEVAIIDNGVGMDANAVEKWLEGSSNPTTGIGLRNTDRRLKQIYGKGLQIQSQPDQGTTVAFRIREKIFPSLFDTSSKEMKE</sequence>
<dbReference type="RefSeq" id="WP_260182345.1">
    <property type="nucleotide sequence ID" value="NZ_JACHXC010000001.1"/>
</dbReference>
<organism evidence="16 17">
    <name type="scientific">Paenibacillus baekrokdamisoli</name>
    <dbReference type="NCBI Taxonomy" id="1712516"/>
    <lineage>
        <taxon>Bacteria</taxon>
        <taxon>Bacillati</taxon>
        <taxon>Bacillota</taxon>
        <taxon>Bacilli</taxon>
        <taxon>Bacillales</taxon>
        <taxon>Paenibacillaceae</taxon>
        <taxon>Paenibacillus</taxon>
    </lineage>
</organism>
<evidence type="ECO:0000256" key="9">
    <source>
        <dbReference type="ARBA" id="ARBA00023012"/>
    </source>
</evidence>
<evidence type="ECO:0000313" key="16">
    <source>
        <dbReference type="EMBL" id="BBH19046.1"/>
    </source>
</evidence>
<dbReference type="SUPFAM" id="SSF55874">
    <property type="entry name" value="ATPase domain of HSP90 chaperone/DNA topoisomerase II/histidine kinase"/>
    <property type="match status" value="2"/>
</dbReference>
<evidence type="ECO:0000313" key="17">
    <source>
        <dbReference type="Proteomes" id="UP000275368"/>
    </source>
</evidence>
<dbReference type="Pfam" id="PF06580">
    <property type="entry name" value="His_kinase"/>
    <property type="match status" value="1"/>
</dbReference>
<dbReference type="InterPro" id="IPR036097">
    <property type="entry name" value="HisK_dim/P_sf"/>
</dbReference>
<dbReference type="KEGG" id="pbk:Back11_03910"/>
<evidence type="ECO:0000256" key="6">
    <source>
        <dbReference type="ARBA" id="ARBA00022741"/>
    </source>
</evidence>
<dbReference type="Pfam" id="PF07695">
    <property type="entry name" value="7TMR-DISM_7TM"/>
    <property type="match status" value="1"/>
</dbReference>
<dbReference type="Gene3D" id="3.30.565.10">
    <property type="entry name" value="Histidine kinase-like ATPase, C-terminal domain"/>
    <property type="match status" value="2"/>
</dbReference>
<evidence type="ECO:0000256" key="2">
    <source>
        <dbReference type="ARBA" id="ARBA00006402"/>
    </source>
</evidence>
<dbReference type="SUPFAM" id="SSF52172">
    <property type="entry name" value="CheY-like"/>
    <property type="match status" value="1"/>
</dbReference>
<evidence type="ECO:0000259" key="15">
    <source>
        <dbReference type="PROSITE" id="PS50110"/>
    </source>
</evidence>
<dbReference type="CDD" id="cd17574">
    <property type="entry name" value="REC_OmpR"/>
    <property type="match status" value="1"/>
</dbReference>
<dbReference type="GO" id="GO:0005524">
    <property type="term" value="F:ATP binding"/>
    <property type="evidence" value="ECO:0007669"/>
    <property type="project" value="UniProtKB-KW"/>
</dbReference>
<evidence type="ECO:0000256" key="11">
    <source>
        <dbReference type="PROSITE-ProRule" id="PRU00169"/>
    </source>
</evidence>
<dbReference type="SMART" id="SM00448">
    <property type="entry name" value="REC"/>
    <property type="match status" value="1"/>
</dbReference>
<dbReference type="SUPFAM" id="SSF49785">
    <property type="entry name" value="Galactose-binding domain-like"/>
    <property type="match status" value="1"/>
</dbReference>
<feature type="transmembrane region" description="Helical" evidence="13">
    <location>
        <begin position="248"/>
        <end position="265"/>
    </location>
</feature>
<dbReference type="Pfam" id="PF00072">
    <property type="entry name" value="Response_reg"/>
    <property type="match status" value="1"/>
</dbReference>
<evidence type="ECO:0000256" key="3">
    <source>
        <dbReference type="ARBA" id="ARBA00012438"/>
    </source>
</evidence>
<evidence type="ECO:0000256" key="10">
    <source>
        <dbReference type="ARBA" id="ARBA00074306"/>
    </source>
</evidence>
<feature type="transmembrane region" description="Helical" evidence="13">
    <location>
        <begin position="345"/>
        <end position="363"/>
    </location>
</feature>
<accession>A0A3G9IL43</accession>
<dbReference type="EC" id="2.7.13.3" evidence="3"/>
<evidence type="ECO:0000256" key="13">
    <source>
        <dbReference type="SAM" id="Phobius"/>
    </source>
</evidence>
<evidence type="ECO:0000256" key="8">
    <source>
        <dbReference type="ARBA" id="ARBA00022840"/>
    </source>
</evidence>
<keyword evidence="7" id="KW-0418">Kinase</keyword>
<keyword evidence="13" id="KW-0472">Membrane</keyword>
<dbReference type="InterPro" id="IPR010559">
    <property type="entry name" value="Sig_transdc_His_kin_internal"/>
</dbReference>
<dbReference type="InterPro" id="IPR005467">
    <property type="entry name" value="His_kinase_dom"/>
</dbReference>
<evidence type="ECO:0000256" key="7">
    <source>
        <dbReference type="ARBA" id="ARBA00022777"/>
    </source>
</evidence>